<dbReference type="Proteomes" id="UP000092445">
    <property type="component" value="Unassembled WGS sequence"/>
</dbReference>
<dbReference type="VEuPathDB" id="VectorBase:GPAI012176"/>
<name>A0A1A9ZEG4_GLOPL</name>
<evidence type="ECO:0000256" key="1">
    <source>
        <dbReference type="SAM" id="MobiDB-lite"/>
    </source>
</evidence>
<proteinExistence type="predicted"/>
<evidence type="ECO:0000313" key="3">
    <source>
        <dbReference type="Proteomes" id="UP000092445"/>
    </source>
</evidence>
<sequence>MDITKRLHCTALDMQQNRNDFEAKVFRDFCWFSATSGVNEHHNQRQASRKAGGQAGKQAGKQAGPQTGMALQLLGLLSFMHSLELTITLLGKISGGQEIRTKSTFRNSERNGIISKI</sequence>
<accession>A0A1A9ZEG4</accession>
<dbReference type="EnsemblMetazoa" id="GPAI012176-RA">
    <property type="protein sequence ID" value="GPAI012176-PA"/>
    <property type="gene ID" value="GPAI012176"/>
</dbReference>
<feature type="compositionally biased region" description="Low complexity" evidence="1">
    <location>
        <begin position="45"/>
        <end position="64"/>
    </location>
</feature>
<dbReference type="AlphaFoldDB" id="A0A1A9ZEG4"/>
<organism evidence="2 3">
    <name type="scientific">Glossina pallidipes</name>
    <name type="common">Tsetse fly</name>
    <dbReference type="NCBI Taxonomy" id="7398"/>
    <lineage>
        <taxon>Eukaryota</taxon>
        <taxon>Metazoa</taxon>
        <taxon>Ecdysozoa</taxon>
        <taxon>Arthropoda</taxon>
        <taxon>Hexapoda</taxon>
        <taxon>Insecta</taxon>
        <taxon>Pterygota</taxon>
        <taxon>Neoptera</taxon>
        <taxon>Endopterygota</taxon>
        <taxon>Diptera</taxon>
        <taxon>Brachycera</taxon>
        <taxon>Muscomorpha</taxon>
        <taxon>Hippoboscoidea</taxon>
        <taxon>Glossinidae</taxon>
        <taxon>Glossina</taxon>
    </lineage>
</organism>
<reference evidence="2" key="2">
    <citation type="submission" date="2020-05" db="UniProtKB">
        <authorList>
            <consortium name="EnsemblMetazoa"/>
        </authorList>
    </citation>
    <scope>IDENTIFICATION</scope>
    <source>
        <strain evidence="2">IAEA</strain>
    </source>
</reference>
<keyword evidence="3" id="KW-1185">Reference proteome</keyword>
<evidence type="ECO:0000313" key="2">
    <source>
        <dbReference type="EnsemblMetazoa" id="GPAI012176-PA"/>
    </source>
</evidence>
<protein>
    <submittedName>
        <fullName evidence="2">Uncharacterized protein</fullName>
    </submittedName>
</protein>
<reference evidence="3" key="1">
    <citation type="submission" date="2014-03" db="EMBL/GenBank/DDBJ databases">
        <authorList>
            <person name="Aksoy S."/>
            <person name="Warren W."/>
            <person name="Wilson R.K."/>
        </authorList>
    </citation>
    <scope>NUCLEOTIDE SEQUENCE [LARGE SCALE GENOMIC DNA]</scope>
    <source>
        <strain evidence="3">IAEA</strain>
    </source>
</reference>
<feature type="region of interest" description="Disordered" evidence="1">
    <location>
        <begin position="41"/>
        <end position="64"/>
    </location>
</feature>